<feature type="transmembrane region" description="Helical" evidence="2">
    <location>
        <begin position="242"/>
        <end position="258"/>
    </location>
</feature>
<dbReference type="InterPro" id="IPR010699">
    <property type="entry name" value="DUF1275"/>
</dbReference>
<dbReference type="RefSeq" id="XP_064703504.1">
    <property type="nucleotide sequence ID" value="XM_064849749.1"/>
</dbReference>
<feature type="transmembrane region" description="Helical" evidence="2">
    <location>
        <begin position="264"/>
        <end position="285"/>
    </location>
</feature>
<keyword evidence="2" id="KW-0812">Transmembrane</keyword>
<dbReference type="Proteomes" id="UP001358417">
    <property type="component" value="Unassembled WGS sequence"/>
</dbReference>
<evidence type="ECO:0000313" key="4">
    <source>
        <dbReference type="Proteomes" id="UP001358417"/>
    </source>
</evidence>
<evidence type="ECO:0000256" key="2">
    <source>
        <dbReference type="SAM" id="Phobius"/>
    </source>
</evidence>
<keyword evidence="2" id="KW-0472">Membrane</keyword>
<evidence type="ECO:0000313" key="3">
    <source>
        <dbReference type="EMBL" id="KAK5047998.1"/>
    </source>
</evidence>
<sequence>MSAKKPNPRTVIANISPSSSSESDSEAQVSLNGYANGVMKKQSRLSRTQKFMAQDVHEDWADVILIILSFISGMVDSAVFNTWSCFVSMQTGNTVYVGLGVSGQPHSQPYRWVKSSTAIASFCFGCFFFSRASRVLGPLKRGTMVSSCIFQAFLCFAAVAMVITGFVPKDAGDRLPHDFIVLLPLSLLSFQSAGQIVMSRFLGYNELPTVVLTSTYCDLFMDASLFTLPVARGGNLKRNRRFVSAFALVIGAAISGFLTQSGDIAHPLWITGVLKIIIAAVWVSWQGKGTIRLE</sequence>
<proteinExistence type="predicted"/>
<comment type="caution">
    <text evidence="3">The sequence shown here is derived from an EMBL/GenBank/DDBJ whole genome shotgun (WGS) entry which is preliminary data.</text>
</comment>
<feature type="transmembrane region" description="Helical" evidence="2">
    <location>
        <begin position="144"/>
        <end position="167"/>
    </location>
</feature>
<name>A0AAV9N3Z6_9EURO</name>
<feature type="transmembrane region" description="Helical" evidence="2">
    <location>
        <begin position="179"/>
        <end position="198"/>
    </location>
</feature>
<gene>
    <name evidence="3" type="ORF">LTR84_006188</name>
</gene>
<dbReference type="PANTHER" id="PTHR37488:SF2">
    <property type="entry name" value="DUF1275 DOMAIN-CONTAINING PROTEIN"/>
    <property type="match status" value="1"/>
</dbReference>
<keyword evidence="4" id="KW-1185">Reference proteome</keyword>
<dbReference type="EMBL" id="JAVRRD010000023">
    <property type="protein sequence ID" value="KAK5047998.1"/>
    <property type="molecule type" value="Genomic_DNA"/>
</dbReference>
<evidence type="ECO:0000256" key="1">
    <source>
        <dbReference type="SAM" id="MobiDB-lite"/>
    </source>
</evidence>
<evidence type="ECO:0008006" key="5">
    <source>
        <dbReference type="Google" id="ProtNLM"/>
    </source>
</evidence>
<dbReference type="AlphaFoldDB" id="A0AAV9N3Z6"/>
<dbReference type="Pfam" id="PF06912">
    <property type="entry name" value="DUF1275"/>
    <property type="match status" value="1"/>
</dbReference>
<keyword evidence="2" id="KW-1133">Transmembrane helix</keyword>
<reference evidence="3 4" key="1">
    <citation type="submission" date="2023-08" db="EMBL/GenBank/DDBJ databases">
        <title>Black Yeasts Isolated from many extreme environments.</title>
        <authorList>
            <person name="Coleine C."/>
            <person name="Stajich J.E."/>
            <person name="Selbmann L."/>
        </authorList>
    </citation>
    <scope>NUCLEOTIDE SEQUENCE [LARGE SCALE GENOMIC DNA]</scope>
    <source>
        <strain evidence="3 4">CCFEE 5792</strain>
    </source>
</reference>
<accession>A0AAV9N3Z6</accession>
<organism evidence="3 4">
    <name type="scientific">Exophiala bonariae</name>
    <dbReference type="NCBI Taxonomy" id="1690606"/>
    <lineage>
        <taxon>Eukaryota</taxon>
        <taxon>Fungi</taxon>
        <taxon>Dikarya</taxon>
        <taxon>Ascomycota</taxon>
        <taxon>Pezizomycotina</taxon>
        <taxon>Eurotiomycetes</taxon>
        <taxon>Chaetothyriomycetidae</taxon>
        <taxon>Chaetothyriales</taxon>
        <taxon>Herpotrichiellaceae</taxon>
        <taxon>Exophiala</taxon>
    </lineage>
</organism>
<dbReference type="GeneID" id="89974360"/>
<feature type="region of interest" description="Disordered" evidence="1">
    <location>
        <begin position="1"/>
        <end position="26"/>
    </location>
</feature>
<dbReference type="PANTHER" id="PTHR37488">
    <property type="entry name" value="DUF1275 DOMAIN-CONTAINING PROTEIN"/>
    <property type="match status" value="1"/>
</dbReference>
<protein>
    <recommendedName>
        <fullName evidence="5">DUF1275 domain protein</fullName>
    </recommendedName>
</protein>